<dbReference type="SUPFAM" id="SSF82829">
    <property type="entry name" value="MesJ substrate recognition domain-like"/>
    <property type="match status" value="1"/>
</dbReference>
<dbReference type="SUPFAM" id="SSF52402">
    <property type="entry name" value="Adenine nucleotide alpha hydrolases-like"/>
    <property type="match status" value="1"/>
</dbReference>
<dbReference type="InterPro" id="IPR014729">
    <property type="entry name" value="Rossmann-like_a/b/a_fold"/>
</dbReference>
<dbReference type="InterPro" id="IPR012795">
    <property type="entry name" value="tRNA_Ile_lys_synt_N"/>
</dbReference>
<comment type="similarity">
    <text evidence="6">Belongs to the tRNA(Ile)-lysidine synthase family.</text>
</comment>
<dbReference type="CDD" id="cd01992">
    <property type="entry name" value="TilS_N"/>
    <property type="match status" value="1"/>
</dbReference>
<keyword evidence="1 6" id="KW-0436">Ligase</keyword>
<evidence type="ECO:0000313" key="8">
    <source>
        <dbReference type="EMBL" id="ACS80032.1"/>
    </source>
</evidence>
<keyword evidence="9" id="KW-1185">Reference proteome</keyword>
<dbReference type="KEGG" id="dsa:Desal_1972"/>
<feature type="domain" description="tRNA(Ile)-lysidine/2-thiocytidine synthase N-terminal" evidence="7">
    <location>
        <begin position="39"/>
        <end position="219"/>
    </location>
</feature>
<dbReference type="GO" id="GO:0005524">
    <property type="term" value="F:ATP binding"/>
    <property type="evidence" value="ECO:0007669"/>
    <property type="project" value="UniProtKB-UniRule"/>
</dbReference>
<evidence type="ECO:0000256" key="3">
    <source>
        <dbReference type="ARBA" id="ARBA00022741"/>
    </source>
</evidence>
<evidence type="ECO:0000256" key="5">
    <source>
        <dbReference type="ARBA" id="ARBA00048539"/>
    </source>
</evidence>
<evidence type="ECO:0000256" key="1">
    <source>
        <dbReference type="ARBA" id="ARBA00022598"/>
    </source>
</evidence>
<dbReference type="EC" id="6.3.4.19" evidence="6"/>
<evidence type="ECO:0000313" key="9">
    <source>
        <dbReference type="Proteomes" id="UP000002601"/>
    </source>
</evidence>
<keyword evidence="6" id="KW-0963">Cytoplasm</keyword>
<accession>C6BV57</accession>
<dbReference type="eggNOG" id="COG0037">
    <property type="taxonomic scope" value="Bacteria"/>
</dbReference>
<comment type="domain">
    <text evidence="6">The N-terminal region contains the highly conserved SGGXDS motif, predicted to be a P-loop motif involved in ATP binding.</text>
</comment>
<dbReference type="InterPro" id="IPR011063">
    <property type="entry name" value="TilS/TtcA_N"/>
</dbReference>
<dbReference type="PANTHER" id="PTHR43033">
    <property type="entry name" value="TRNA(ILE)-LYSIDINE SYNTHASE-RELATED"/>
    <property type="match status" value="1"/>
</dbReference>
<keyword evidence="4 6" id="KW-0067">ATP-binding</keyword>
<dbReference type="PANTHER" id="PTHR43033:SF1">
    <property type="entry name" value="TRNA(ILE)-LYSIDINE SYNTHASE-RELATED"/>
    <property type="match status" value="1"/>
</dbReference>
<evidence type="ECO:0000259" key="7">
    <source>
        <dbReference type="Pfam" id="PF01171"/>
    </source>
</evidence>
<reference evidence="8 9" key="1">
    <citation type="submission" date="2009-06" db="EMBL/GenBank/DDBJ databases">
        <title>Complete sequence of Desulfovibrio salexigens DSM 2638.</title>
        <authorList>
            <consortium name="US DOE Joint Genome Institute"/>
            <person name="Lucas S."/>
            <person name="Copeland A."/>
            <person name="Lapidus A."/>
            <person name="Glavina del Rio T."/>
            <person name="Tice H."/>
            <person name="Bruce D."/>
            <person name="Goodwin L."/>
            <person name="Pitluck S."/>
            <person name="Munk A.C."/>
            <person name="Brettin T."/>
            <person name="Detter J.C."/>
            <person name="Han C."/>
            <person name="Tapia R."/>
            <person name="Larimer F."/>
            <person name="Land M."/>
            <person name="Hauser L."/>
            <person name="Kyrpides N."/>
            <person name="Anderson I."/>
            <person name="Wall J.D."/>
            <person name="Arkin A.P."/>
            <person name="Dehal P."/>
            <person name="Chivian D."/>
            <person name="Giles B."/>
            <person name="Hazen T.C."/>
        </authorList>
    </citation>
    <scope>NUCLEOTIDE SEQUENCE [LARGE SCALE GENOMIC DNA]</scope>
    <source>
        <strain evidence="9">ATCC 14822 / DSM 2638 / NCIMB 8403 / VKM B-1763</strain>
    </source>
</reference>
<gene>
    <name evidence="6" type="primary">tilS</name>
    <name evidence="8" type="ordered locus">Desal_1972</name>
</gene>
<dbReference type="HOGENOM" id="CLU_018869_0_0_7"/>
<dbReference type="GO" id="GO:0006400">
    <property type="term" value="P:tRNA modification"/>
    <property type="evidence" value="ECO:0007669"/>
    <property type="project" value="UniProtKB-UniRule"/>
</dbReference>
<sequence>MNSLPAKIQDLTPKLAKLCLDIEKFGKLKSGEDFASKTMLVGVSGGIDSTALLIIATLLARKSGGRVFCAHIDHNLRKESAGDRAFVEELCTELGVPVKSLKADVAGYAAERSIGLEEAGRIIRYDFFKQCLKKFDADFLLLAHHIGDLSEDVVMRLIRGTGWPALAGMDAYDPKRKLLRPLLSTDKDSLEDFLRSIGCPWREDESNTCDDYTRNRIRNHIMPLLYNENPNLGAGLIRLKNQAELDEAFWDEQVAEAIKHVQEVEDGILLPCSILNKYHSALRLRIYKKILDDLGPGHTLFDSIILLDQGFLARKSGSTFQFPGKKVVKVNKAGLLFKVN</sequence>
<comment type="subcellular location">
    <subcellularLocation>
        <location evidence="6">Cytoplasm</location>
    </subcellularLocation>
</comment>
<dbReference type="InterPro" id="IPR012094">
    <property type="entry name" value="tRNA_Ile_lys_synt"/>
</dbReference>
<dbReference type="OrthoDB" id="9807403at2"/>
<evidence type="ECO:0000256" key="4">
    <source>
        <dbReference type="ARBA" id="ARBA00022840"/>
    </source>
</evidence>
<keyword evidence="3 6" id="KW-0547">Nucleotide-binding</keyword>
<organism evidence="8 9">
    <name type="scientific">Maridesulfovibrio salexigens (strain ATCC 14822 / DSM 2638 / NCIMB 8403 / VKM B-1763)</name>
    <name type="common">Desulfovibrio salexigens</name>
    <dbReference type="NCBI Taxonomy" id="526222"/>
    <lineage>
        <taxon>Bacteria</taxon>
        <taxon>Pseudomonadati</taxon>
        <taxon>Thermodesulfobacteriota</taxon>
        <taxon>Desulfovibrionia</taxon>
        <taxon>Desulfovibrionales</taxon>
        <taxon>Desulfovibrionaceae</taxon>
        <taxon>Maridesulfovibrio</taxon>
    </lineage>
</organism>
<dbReference type="Gene3D" id="1.20.59.20">
    <property type="match status" value="1"/>
</dbReference>
<evidence type="ECO:0000256" key="6">
    <source>
        <dbReference type="HAMAP-Rule" id="MF_01161"/>
    </source>
</evidence>
<dbReference type="RefSeq" id="WP_015851848.1">
    <property type="nucleotide sequence ID" value="NC_012881.1"/>
</dbReference>
<name>C6BV57_MARSD</name>
<keyword evidence="2 6" id="KW-0819">tRNA processing</keyword>
<dbReference type="AlphaFoldDB" id="C6BV57"/>
<dbReference type="GO" id="GO:0032267">
    <property type="term" value="F:tRNA(Ile)-lysidine synthase activity"/>
    <property type="evidence" value="ECO:0007669"/>
    <property type="project" value="UniProtKB-EC"/>
</dbReference>
<dbReference type="EMBL" id="CP001649">
    <property type="protein sequence ID" value="ACS80032.1"/>
    <property type="molecule type" value="Genomic_DNA"/>
</dbReference>
<evidence type="ECO:0000256" key="2">
    <source>
        <dbReference type="ARBA" id="ARBA00022694"/>
    </source>
</evidence>
<dbReference type="NCBIfam" id="TIGR02432">
    <property type="entry name" value="lysidine_TilS_N"/>
    <property type="match status" value="1"/>
</dbReference>
<feature type="binding site" evidence="6">
    <location>
        <begin position="44"/>
        <end position="49"/>
    </location>
    <ligand>
        <name>ATP</name>
        <dbReference type="ChEBI" id="CHEBI:30616"/>
    </ligand>
</feature>
<comment type="function">
    <text evidence="6">Ligates lysine onto the cytidine present at position 34 of the AUA codon-specific tRNA(Ile) that contains the anticodon CAU, in an ATP-dependent manner. Cytidine is converted to lysidine, thus changing the amino acid specificity of the tRNA from methionine to isoleucine.</text>
</comment>
<dbReference type="GO" id="GO:0005737">
    <property type="term" value="C:cytoplasm"/>
    <property type="evidence" value="ECO:0007669"/>
    <property type="project" value="UniProtKB-SubCell"/>
</dbReference>
<dbReference type="Gene3D" id="3.40.50.620">
    <property type="entry name" value="HUPs"/>
    <property type="match status" value="1"/>
</dbReference>
<dbReference type="STRING" id="526222.Desal_1972"/>
<dbReference type="Proteomes" id="UP000002601">
    <property type="component" value="Chromosome"/>
</dbReference>
<comment type="catalytic activity">
    <reaction evidence="5 6">
        <text>cytidine(34) in tRNA(Ile2) + L-lysine + ATP = lysidine(34) in tRNA(Ile2) + AMP + diphosphate + H(+)</text>
        <dbReference type="Rhea" id="RHEA:43744"/>
        <dbReference type="Rhea" id="RHEA-COMP:10625"/>
        <dbReference type="Rhea" id="RHEA-COMP:10670"/>
        <dbReference type="ChEBI" id="CHEBI:15378"/>
        <dbReference type="ChEBI" id="CHEBI:30616"/>
        <dbReference type="ChEBI" id="CHEBI:32551"/>
        <dbReference type="ChEBI" id="CHEBI:33019"/>
        <dbReference type="ChEBI" id="CHEBI:82748"/>
        <dbReference type="ChEBI" id="CHEBI:83665"/>
        <dbReference type="ChEBI" id="CHEBI:456215"/>
        <dbReference type="EC" id="6.3.4.19"/>
    </reaction>
</comment>
<dbReference type="HAMAP" id="MF_01161">
    <property type="entry name" value="tRNA_Ile_lys_synt"/>
    <property type="match status" value="1"/>
</dbReference>
<protein>
    <recommendedName>
        <fullName evidence="6">tRNA(Ile)-lysidine synthase</fullName>
        <ecNumber evidence="6">6.3.4.19</ecNumber>
    </recommendedName>
    <alternativeName>
        <fullName evidence="6">tRNA(Ile)-2-lysyl-cytidine synthase</fullName>
    </alternativeName>
    <alternativeName>
        <fullName evidence="6">tRNA(Ile)-lysidine synthetase</fullName>
    </alternativeName>
</protein>
<dbReference type="Pfam" id="PF01171">
    <property type="entry name" value="ATP_bind_3"/>
    <property type="match status" value="1"/>
</dbReference>
<proteinExistence type="inferred from homology"/>